<gene>
    <name evidence="2" type="ORF">PCASD_25222</name>
</gene>
<dbReference type="CDD" id="cd09272">
    <property type="entry name" value="RNase_HI_RT_Ty1"/>
    <property type="match status" value="1"/>
</dbReference>
<reference evidence="2 3" key="1">
    <citation type="submission" date="2017-11" db="EMBL/GenBank/DDBJ databases">
        <title>De novo assembly and phasing of dikaryotic genomes from two isolates of Puccinia coronata f. sp. avenae, the causal agent of oat crown rust.</title>
        <authorList>
            <person name="Miller M.E."/>
            <person name="Zhang Y."/>
            <person name="Omidvar V."/>
            <person name="Sperschneider J."/>
            <person name="Schwessinger B."/>
            <person name="Raley C."/>
            <person name="Palmer J.M."/>
            <person name="Garnica D."/>
            <person name="Upadhyaya N."/>
            <person name="Rathjen J."/>
            <person name="Taylor J.M."/>
            <person name="Park R.F."/>
            <person name="Dodds P.N."/>
            <person name="Hirsch C.D."/>
            <person name="Kianian S.F."/>
            <person name="Figueroa M."/>
        </authorList>
    </citation>
    <scope>NUCLEOTIDE SEQUENCE [LARGE SCALE GENOMIC DNA]</scope>
    <source>
        <strain evidence="2">12SD80</strain>
    </source>
</reference>
<evidence type="ECO:0000256" key="1">
    <source>
        <dbReference type="SAM" id="MobiDB-lite"/>
    </source>
</evidence>
<dbReference type="PANTHER" id="PTHR11439">
    <property type="entry name" value="GAG-POL-RELATED RETROTRANSPOSON"/>
    <property type="match status" value="1"/>
</dbReference>
<dbReference type="Proteomes" id="UP000235392">
    <property type="component" value="Unassembled WGS sequence"/>
</dbReference>
<evidence type="ECO:0008006" key="4">
    <source>
        <dbReference type="Google" id="ProtNLM"/>
    </source>
</evidence>
<evidence type="ECO:0000313" key="3">
    <source>
        <dbReference type="Proteomes" id="UP000235392"/>
    </source>
</evidence>
<name>A0A2N5TLP1_9BASI</name>
<dbReference type="PANTHER" id="PTHR11439:SF463">
    <property type="entry name" value="REVERSE TRANSCRIPTASE TY1_COPIA-TYPE DOMAIN-CONTAINING PROTEIN"/>
    <property type="match status" value="1"/>
</dbReference>
<sequence length="322" mass="35858">MKLNEFNFTKFPPSTCPIDPKSHLQKATLDELAQFAALGVNYQVLVGSLNYLAILTRPDIAYSISKLSQFLEQPGISHFRAAVQVFRYLHHTKSLGLLFRYLATLNHHIISWKSCKQSTVSLFSTEAEYKALSDAGKEASWLINLCQEIFEESPVKTAIIEVDNRGAINLARSQVSQNGFRTKHMDLRLHHIRDLIGAKTISLKYVASASNSSDFLTKPVGQSKITRSLQSHTSTALNIGASHPTVPSMGACQDVVMGPPSESNFKYRPKPNQARKPCCYQLRLMFIPAYHPKDDAFIADAINQPRPSHDTTSTQTLEVPDA</sequence>
<dbReference type="AlphaFoldDB" id="A0A2N5TLP1"/>
<accession>A0A2N5TLP1</accession>
<dbReference type="EMBL" id="PGCI01000464">
    <property type="protein sequence ID" value="PLW26423.1"/>
    <property type="molecule type" value="Genomic_DNA"/>
</dbReference>
<feature type="compositionally biased region" description="Polar residues" evidence="1">
    <location>
        <begin position="310"/>
        <end position="322"/>
    </location>
</feature>
<protein>
    <recommendedName>
        <fullName evidence="4">Reverse transcriptase Ty1/copia-type domain-containing protein</fullName>
    </recommendedName>
</protein>
<organism evidence="2 3">
    <name type="scientific">Puccinia coronata f. sp. avenae</name>
    <dbReference type="NCBI Taxonomy" id="200324"/>
    <lineage>
        <taxon>Eukaryota</taxon>
        <taxon>Fungi</taxon>
        <taxon>Dikarya</taxon>
        <taxon>Basidiomycota</taxon>
        <taxon>Pucciniomycotina</taxon>
        <taxon>Pucciniomycetes</taxon>
        <taxon>Pucciniales</taxon>
        <taxon>Pucciniaceae</taxon>
        <taxon>Puccinia</taxon>
    </lineage>
</organism>
<evidence type="ECO:0000313" key="2">
    <source>
        <dbReference type="EMBL" id="PLW26423.1"/>
    </source>
</evidence>
<comment type="caution">
    <text evidence="2">The sequence shown here is derived from an EMBL/GenBank/DDBJ whole genome shotgun (WGS) entry which is preliminary data.</text>
</comment>
<proteinExistence type="predicted"/>
<feature type="region of interest" description="Disordered" evidence="1">
    <location>
        <begin position="303"/>
        <end position="322"/>
    </location>
</feature>